<dbReference type="KEGG" id="spsw:Sps_04731"/>
<dbReference type="STRING" id="225848.Sps_04731"/>
<evidence type="ECO:0000313" key="2">
    <source>
        <dbReference type="EMBL" id="AQS39814.1"/>
    </source>
</evidence>
<feature type="signal peptide" evidence="1">
    <location>
        <begin position="1"/>
        <end position="19"/>
    </location>
</feature>
<proteinExistence type="predicted"/>
<name>A0A1S6HWK3_9GAMM</name>
<dbReference type="Proteomes" id="UP000189545">
    <property type="component" value="Chromosome"/>
</dbReference>
<sequence length="111" mass="12319">MTRFLYVLILTLVSIPSYSAISVTDYNKVDSFTVGKDGSIFVLSYSGWGLSGCQSNTLLKIPGDHPQKKDFFDILKLAIKNSDLEVRANANCSYAANMIDMAVFLEIQKNK</sequence>
<accession>A0A1S6HWK3</accession>
<gene>
    <name evidence="2" type="ORF">Sps_04731</name>
</gene>
<organism evidence="2 3">
    <name type="scientific">Shewanella psychrophila</name>
    <dbReference type="NCBI Taxonomy" id="225848"/>
    <lineage>
        <taxon>Bacteria</taxon>
        <taxon>Pseudomonadati</taxon>
        <taxon>Pseudomonadota</taxon>
        <taxon>Gammaproteobacteria</taxon>
        <taxon>Alteromonadales</taxon>
        <taxon>Shewanellaceae</taxon>
        <taxon>Shewanella</taxon>
    </lineage>
</organism>
<evidence type="ECO:0000256" key="1">
    <source>
        <dbReference type="SAM" id="SignalP"/>
    </source>
</evidence>
<feature type="chain" id="PRO_5012571487" evidence="1">
    <location>
        <begin position="20"/>
        <end position="111"/>
    </location>
</feature>
<dbReference type="EMBL" id="CP014782">
    <property type="protein sequence ID" value="AQS39814.1"/>
    <property type="molecule type" value="Genomic_DNA"/>
</dbReference>
<dbReference type="AlphaFoldDB" id="A0A1S6HWK3"/>
<keyword evidence="1" id="KW-0732">Signal</keyword>
<protein>
    <submittedName>
        <fullName evidence="2">Uncharacterized protein</fullName>
    </submittedName>
</protein>
<evidence type="ECO:0000313" key="3">
    <source>
        <dbReference type="Proteomes" id="UP000189545"/>
    </source>
</evidence>
<keyword evidence="3" id="KW-1185">Reference proteome</keyword>
<dbReference type="RefSeq" id="WP_077754682.1">
    <property type="nucleotide sequence ID" value="NZ_CP014782.1"/>
</dbReference>
<reference evidence="2 3" key="1">
    <citation type="submission" date="2016-03" db="EMBL/GenBank/DDBJ databases">
        <title>Complete genome sequence of Shewanella psychrophila WP2, a deep sea bacterium isolated from west Pacific sediment.</title>
        <authorList>
            <person name="Xu G."/>
            <person name="Jian H."/>
        </authorList>
    </citation>
    <scope>NUCLEOTIDE SEQUENCE [LARGE SCALE GENOMIC DNA]</scope>
    <source>
        <strain evidence="2 3">WP2</strain>
    </source>
</reference>